<dbReference type="InterPro" id="IPR037923">
    <property type="entry name" value="HTH-like"/>
</dbReference>
<dbReference type="SUPFAM" id="SSF51215">
    <property type="entry name" value="Regulatory protein AraC"/>
    <property type="match status" value="1"/>
</dbReference>
<protein>
    <submittedName>
        <fullName evidence="5">HTH-type transcriptional regulator YisR</fullName>
    </submittedName>
</protein>
<dbReference type="PROSITE" id="PS00041">
    <property type="entry name" value="HTH_ARAC_FAMILY_1"/>
    <property type="match status" value="1"/>
</dbReference>
<dbReference type="PRINTS" id="PR00032">
    <property type="entry name" value="HTHARAC"/>
</dbReference>
<dbReference type="PROSITE" id="PS01124">
    <property type="entry name" value="HTH_ARAC_FAMILY_2"/>
    <property type="match status" value="1"/>
</dbReference>
<dbReference type="InterPro" id="IPR020449">
    <property type="entry name" value="Tscrpt_reg_AraC-type_HTH"/>
</dbReference>
<dbReference type="EMBL" id="BRLB01000001">
    <property type="protein sequence ID" value="GKX28405.1"/>
    <property type="molecule type" value="Genomic_DNA"/>
</dbReference>
<evidence type="ECO:0000256" key="3">
    <source>
        <dbReference type="ARBA" id="ARBA00023163"/>
    </source>
</evidence>
<dbReference type="InterPro" id="IPR009057">
    <property type="entry name" value="Homeodomain-like_sf"/>
</dbReference>
<dbReference type="InterPro" id="IPR018062">
    <property type="entry name" value="HTH_AraC-typ_CS"/>
</dbReference>
<dbReference type="RefSeq" id="WP_281812632.1">
    <property type="nucleotide sequence ID" value="NZ_BRLB01000001.1"/>
</dbReference>
<accession>A0A9W5Y7L9</accession>
<dbReference type="GO" id="GO:0043565">
    <property type="term" value="F:sequence-specific DNA binding"/>
    <property type="evidence" value="ECO:0007669"/>
    <property type="project" value="InterPro"/>
</dbReference>
<dbReference type="PANTHER" id="PTHR43280">
    <property type="entry name" value="ARAC-FAMILY TRANSCRIPTIONAL REGULATOR"/>
    <property type="match status" value="1"/>
</dbReference>
<organism evidence="5 6">
    <name type="scientific">Vallitalea longa</name>
    <dbReference type="NCBI Taxonomy" id="2936439"/>
    <lineage>
        <taxon>Bacteria</taxon>
        <taxon>Bacillati</taxon>
        <taxon>Bacillota</taxon>
        <taxon>Clostridia</taxon>
        <taxon>Lachnospirales</taxon>
        <taxon>Vallitaleaceae</taxon>
        <taxon>Vallitalea</taxon>
    </lineage>
</organism>
<dbReference type="Pfam" id="PF12833">
    <property type="entry name" value="HTH_18"/>
    <property type="match status" value="1"/>
</dbReference>
<dbReference type="SUPFAM" id="SSF46689">
    <property type="entry name" value="Homeodomain-like"/>
    <property type="match status" value="2"/>
</dbReference>
<proteinExistence type="predicted"/>
<comment type="caution">
    <text evidence="5">The sequence shown here is derived from an EMBL/GenBank/DDBJ whole genome shotgun (WGS) entry which is preliminary data.</text>
</comment>
<name>A0A9W5Y7L9_9FIRM</name>
<evidence type="ECO:0000313" key="6">
    <source>
        <dbReference type="Proteomes" id="UP001144256"/>
    </source>
</evidence>
<evidence type="ECO:0000259" key="4">
    <source>
        <dbReference type="PROSITE" id="PS01124"/>
    </source>
</evidence>
<keyword evidence="2" id="KW-0238">DNA-binding</keyword>
<dbReference type="InterPro" id="IPR003313">
    <property type="entry name" value="AraC-bd"/>
</dbReference>
<evidence type="ECO:0000256" key="2">
    <source>
        <dbReference type="ARBA" id="ARBA00023125"/>
    </source>
</evidence>
<evidence type="ECO:0000256" key="1">
    <source>
        <dbReference type="ARBA" id="ARBA00023015"/>
    </source>
</evidence>
<dbReference type="Pfam" id="PF02311">
    <property type="entry name" value="AraC_binding"/>
    <property type="match status" value="1"/>
</dbReference>
<keyword evidence="6" id="KW-1185">Reference proteome</keyword>
<keyword evidence="3" id="KW-0804">Transcription</keyword>
<dbReference type="AlphaFoldDB" id="A0A9W5Y7L9"/>
<feature type="domain" description="HTH araC/xylS-type" evidence="4">
    <location>
        <begin position="198"/>
        <end position="295"/>
    </location>
</feature>
<evidence type="ECO:0000313" key="5">
    <source>
        <dbReference type="EMBL" id="GKX28405.1"/>
    </source>
</evidence>
<dbReference type="GO" id="GO:0003700">
    <property type="term" value="F:DNA-binding transcription factor activity"/>
    <property type="evidence" value="ECO:0007669"/>
    <property type="project" value="InterPro"/>
</dbReference>
<gene>
    <name evidence="5" type="primary">yisR</name>
    <name evidence="5" type="ORF">SH1V18_08850</name>
</gene>
<dbReference type="SMART" id="SM00342">
    <property type="entry name" value="HTH_ARAC"/>
    <property type="match status" value="1"/>
</dbReference>
<keyword evidence="1" id="KW-0805">Transcription regulation</keyword>
<dbReference type="Gene3D" id="1.10.10.60">
    <property type="entry name" value="Homeodomain-like"/>
    <property type="match status" value="2"/>
</dbReference>
<reference evidence="5" key="1">
    <citation type="submission" date="2022-06" db="EMBL/GenBank/DDBJ databases">
        <title>Vallitalea longa sp. nov., an anaerobic bacterium isolated from marine sediment.</title>
        <authorList>
            <person name="Hirano S."/>
            <person name="Terahara T."/>
            <person name="Mori K."/>
            <person name="Hamada M."/>
            <person name="Matsumoto R."/>
            <person name="Kobayashi T."/>
        </authorList>
    </citation>
    <scope>NUCLEOTIDE SEQUENCE</scope>
    <source>
        <strain evidence="5">SH18-1</strain>
    </source>
</reference>
<dbReference type="PANTHER" id="PTHR43280:SF30">
    <property type="entry name" value="MMSAB OPERON REGULATORY PROTEIN"/>
    <property type="match status" value="1"/>
</dbReference>
<dbReference type="Proteomes" id="UP001144256">
    <property type="component" value="Unassembled WGS sequence"/>
</dbReference>
<sequence>MHFQINLDIMPKVRYIGYINYVEPWIHFSRESDEFILYIIENGTMYLEEDYKEYILKKGDFFLLEPNKFHKGYKKASCSYYYVHFKHPELTLTDKKYIERMMLKRKLALESDPFTEDISTESISFFGKHFNISNKLLLINLFYTFKDAINDYCKKLEDYKIYTSCKLHEIFIKICREYLTIIMNNQKKPLPRVYHTVQNIIDYINDEYQKKLTSTDIEEIFELNYDYLNRAFQKITGYSILNYLNIIRINKAKELISSTSLKVSEIGYLVGVEDPYYFSRLFKKYVGVPPSKYRI</sequence>
<dbReference type="InterPro" id="IPR018060">
    <property type="entry name" value="HTH_AraC"/>
</dbReference>